<dbReference type="SUPFAM" id="SSF53335">
    <property type="entry name" value="S-adenosyl-L-methionine-dependent methyltransferases"/>
    <property type="match status" value="1"/>
</dbReference>
<gene>
    <name evidence="5" type="ORF">PQJ61_07860</name>
</gene>
<evidence type="ECO:0000256" key="1">
    <source>
        <dbReference type="ARBA" id="ARBA00022603"/>
    </source>
</evidence>
<keyword evidence="1 5" id="KW-0489">Methyltransferase</keyword>
<dbReference type="PANTHER" id="PTHR43464:SF19">
    <property type="entry name" value="UBIQUINONE BIOSYNTHESIS O-METHYLTRANSFERASE, MITOCHONDRIAL"/>
    <property type="match status" value="1"/>
</dbReference>
<proteinExistence type="predicted"/>
<dbReference type="Gene3D" id="3.40.50.150">
    <property type="entry name" value="Vaccinia Virus protein VP39"/>
    <property type="match status" value="1"/>
</dbReference>
<evidence type="ECO:0000313" key="5">
    <source>
        <dbReference type="EMBL" id="MDC7226665.1"/>
    </source>
</evidence>
<evidence type="ECO:0000313" key="6">
    <source>
        <dbReference type="Proteomes" id="UP001221217"/>
    </source>
</evidence>
<evidence type="ECO:0000256" key="3">
    <source>
        <dbReference type="ARBA" id="ARBA00022691"/>
    </source>
</evidence>
<dbReference type="CDD" id="cd02440">
    <property type="entry name" value="AdoMet_MTases"/>
    <property type="match status" value="1"/>
</dbReference>
<organism evidence="5 6">
    <name type="scientific">Candidatus Thalassospirochaeta sargassi</name>
    <dbReference type="NCBI Taxonomy" id="3119039"/>
    <lineage>
        <taxon>Bacteria</taxon>
        <taxon>Pseudomonadati</taxon>
        <taxon>Spirochaetota</taxon>
        <taxon>Spirochaetia</taxon>
        <taxon>Spirochaetales</taxon>
        <taxon>Spirochaetaceae</taxon>
        <taxon>Candidatus Thalassospirochaeta</taxon>
    </lineage>
</organism>
<accession>A0AAJ1IG12</accession>
<dbReference type="GO" id="GO:0032259">
    <property type="term" value="P:methylation"/>
    <property type="evidence" value="ECO:0007669"/>
    <property type="project" value="UniProtKB-KW"/>
</dbReference>
<keyword evidence="3" id="KW-0949">S-adenosyl-L-methionine</keyword>
<dbReference type="InterPro" id="IPR041698">
    <property type="entry name" value="Methyltransf_25"/>
</dbReference>
<dbReference type="Pfam" id="PF13649">
    <property type="entry name" value="Methyltransf_25"/>
    <property type="match status" value="1"/>
</dbReference>
<keyword evidence="2" id="KW-0808">Transferase</keyword>
<dbReference type="Proteomes" id="UP001221217">
    <property type="component" value="Unassembled WGS sequence"/>
</dbReference>
<protein>
    <submittedName>
        <fullName evidence="5">Class I SAM-dependent methyltransferase</fullName>
    </submittedName>
</protein>
<evidence type="ECO:0000259" key="4">
    <source>
        <dbReference type="Pfam" id="PF13649"/>
    </source>
</evidence>
<dbReference type="EMBL" id="JAQQAL010000016">
    <property type="protein sequence ID" value="MDC7226665.1"/>
    <property type="molecule type" value="Genomic_DNA"/>
</dbReference>
<dbReference type="AlphaFoldDB" id="A0AAJ1IG12"/>
<evidence type="ECO:0000256" key="2">
    <source>
        <dbReference type="ARBA" id="ARBA00022679"/>
    </source>
</evidence>
<comment type="caution">
    <text evidence="5">The sequence shown here is derived from an EMBL/GenBank/DDBJ whole genome shotgun (WGS) entry which is preliminary data.</text>
</comment>
<sequence length="200" mass="22885">MSVYSSFHKTIFSLISSIYSLFFQINSRKDLKKIEAYREILGKPEEVKVLDLGCGTGTLTWAFREAGFKVVGADISPAMMRTARKNGIDCVETDILAGTPFKDESFELVCASFVAHGMRKNLRRKLYAEASRLSSERVLFQDYNDKLPFFPVIIIELLELLIGGDFFGFRKTAIDGMLEYFSEVIEYQVDRSCSWYICRK</sequence>
<dbReference type="InterPro" id="IPR029063">
    <property type="entry name" value="SAM-dependent_MTases_sf"/>
</dbReference>
<dbReference type="GO" id="GO:0008168">
    <property type="term" value="F:methyltransferase activity"/>
    <property type="evidence" value="ECO:0007669"/>
    <property type="project" value="UniProtKB-KW"/>
</dbReference>
<dbReference type="PANTHER" id="PTHR43464">
    <property type="entry name" value="METHYLTRANSFERASE"/>
    <property type="match status" value="1"/>
</dbReference>
<feature type="domain" description="Methyltransferase" evidence="4">
    <location>
        <begin position="49"/>
        <end position="133"/>
    </location>
</feature>
<name>A0AAJ1IG12_9SPIO</name>
<reference evidence="5 6" key="1">
    <citation type="submission" date="2022-12" db="EMBL/GenBank/DDBJ databases">
        <title>Metagenome assembled genome from gulf of manar.</title>
        <authorList>
            <person name="Kohli P."/>
            <person name="Pk S."/>
            <person name="Venkata Ramana C."/>
            <person name="Sasikala C."/>
        </authorList>
    </citation>
    <scope>NUCLEOTIDE SEQUENCE [LARGE SCALE GENOMIC DNA]</scope>
    <source>
        <strain evidence="5">JB008</strain>
    </source>
</reference>